<dbReference type="OrthoDB" id="9815592at2"/>
<dbReference type="InterPro" id="IPR017694">
    <property type="entry name" value="Phosphonate_tfrase_rpt"/>
</dbReference>
<gene>
    <name evidence="5" type="ORF">EI545_16390</name>
</gene>
<dbReference type="KEGG" id="taw:EI545_16390"/>
<reference evidence="5 6" key="1">
    <citation type="submission" date="2018-12" db="EMBL/GenBank/DDBJ databases">
        <title>Complete genome sequencing of Tabrizicola sp. K13M18.</title>
        <authorList>
            <person name="Bae J.-W."/>
        </authorList>
    </citation>
    <scope>NUCLEOTIDE SEQUENCE [LARGE SCALE GENOMIC DNA]</scope>
    <source>
        <strain evidence="5 6">K13M18</strain>
    </source>
</reference>
<keyword evidence="3" id="KW-0677">Repeat</keyword>
<evidence type="ECO:0000256" key="2">
    <source>
        <dbReference type="ARBA" id="ARBA00022679"/>
    </source>
</evidence>
<dbReference type="Pfam" id="PF00132">
    <property type="entry name" value="Hexapep"/>
    <property type="match status" value="1"/>
</dbReference>
<dbReference type="GO" id="GO:0016746">
    <property type="term" value="F:acyltransferase activity"/>
    <property type="evidence" value="ECO:0007669"/>
    <property type="project" value="UniProtKB-KW"/>
</dbReference>
<evidence type="ECO:0000313" key="6">
    <source>
        <dbReference type="Proteomes" id="UP000282002"/>
    </source>
</evidence>
<keyword evidence="6" id="KW-1185">Reference proteome</keyword>
<dbReference type="InterPro" id="IPR050179">
    <property type="entry name" value="Trans_hexapeptide_repeat"/>
</dbReference>
<name>A0A3S8U9K1_9RHOB</name>
<comment type="similarity">
    <text evidence="1">Belongs to the transferase hexapeptide repeat family.</text>
</comment>
<evidence type="ECO:0000256" key="4">
    <source>
        <dbReference type="ARBA" id="ARBA00023315"/>
    </source>
</evidence>
<dbReference type="CDD" id="cd03349">
    <property type="entry name" value="LbH_XAT"/>
    <property type="match status" value="1"/>
</dbReference>
<dbReference type="InterPro" id="IPR018357">
    <property type="entry name" value="Hexapep_transf_CS"/>
</dbReference>
<dbReference type="PANTHER" id="PTHR43300:SF11">
    <property type="entry name" value="ACETYLTRANSFERASE RV3034C-RELATED"/>
    <property type="match status" value="1"/>
</dbReference>
<organism evidence="5 6">
    <name type="scientific">Tabrizicola piscis</name>
    <dbReference type="NCBI Taxonomy" id="2494374"/>
    <lineage>
        <taxon>Bacteria</taxon>
        <taxon>Pseudomonadati</taxon>
        <taxon>Pseudomonadota</taxon>
        <taxon>Alphaproteobacteria</taxon>
        <taxon>Rhodobacterales</taxon>
        <taxon>Paracoccaceae</taxon>
        <taxon>Tabrizicola</taxon>
    </lineage>
</organism>
<dbReference type="AlphaFoldDB" id="A0A3S8U9K1"/>
<keyword evidence="2 5" id="KW-0808">Transferase</keyword>
<evidence type="ECO:0000256" key="3">
    <source>
        <dbReference type="ARBA" id="ARBA00022737"/>
    </source>
</evidence>
<accession>A0A3S8U9K1</accession>
<dbReference type="PROSITE" id="PS00101">
    <property type="entry name" value="HEXAPEP_TRANSFERASES"/>
    <property type="match status" value="1"/>
</dbReference>
<dbReference type="InterPro" id="IPR011004">
    <property type="entry name" value="Trimer_LpxA-like_sf"/>
</dbReference>
<dbReference type="Proteomes" id="UP000282002">
    <property type="component" value="Chromosome"/>
</dbReference>
<evidence type="ECO:0000256" key="1">
    <source>
        <dbReference type="ARBA" id="ARBA00007274"/>
    </source>
</evidence>
<dbReference type="Gene3D" id="2.160.10.10">
    <property type="entry name" value="Hexapeptide repeat proteins"/>
    <property type="match status" value="1"/>
</dbReference>
<keyword evidence="4" id="KW-0012">Acyltransferase</keyword>
<protein>
    <submittedName>
        <fullName evidence="5">Chloramphenicol acetyltransferase</fullName>
    </submittedName>
</protein>
<dbReference type="NCBIfam" id="TIGR03308">
    <property type="entry name" value="phn_thr-fam"/>
    <property type="match status" value="1"/>
</dbReference>
<sequence length="225" mass="24754">MLNTQSQPAADLAADQPVNRRHRLSPHGAVIHPTAQISASAFAPWTEVGEGARIVNSTFEAYAYCDRFADIANTTVGRFSNIAAMTRIGPTDHPFTHAAQHHFLYRSSYYWPDAEDDPAFFAARTARRTTLGADCWIGHGAIIKPEVTIGPGAIVASGAVVTKDVPPFMIVAGCPATPLRPRFAQGVIDRLMALAWWDWDHTRLRAALQDFRTLKAEAFLEKYHA</sequence>
<dbReference type="SUPFAM" id="SSF51161">
    <property type="entry name" value="Trimeric LpxA-like enzymes"/>
    <property type="match status" value="1"/>
</dbReference>
<dbReference type="PANTHER" id="PTHR43300">
    <property type="entry name" value="ACETYLTRANSFERASE"/>
    <property type="match status" value="1"/>
</dbReference>
<dbReference type="InterPro" id="IPR001451">
    <property type="entry name" value="Hexapep"/>
</dbReference>
<dbReference type="EMBL" id="CP034328">
    <property type="protein sequence ID" value="AZL60263.1"/>
    <property type="molecule type" value="Genomic_DNA"/>
</dbReference>
<proteinExistence type="inferred from homology"/>
<evidence type="ECO:0000313" key="5">
    <source>
        <dbReference type="EMBL" id="AZL60263.1"/>
    </source>
</evidence>
<dbReference type="RefSeq" id="WP_125326455.1">
    <property type="nucleotide sequence ID" value="NZ_CP034328.1"/>
</dbReference>